<accession>N4WRK8</accession>
<dbReference type="Proteomes" id="UP000012338">
    <property type="component" value="Unassembled WGS sequence"/>
</dbReference>
<name>N4WRK8_COCH4</name>
<evidence type="ECO:0000313" key="3">
    <source>
        <dbReference type="Proteomes" id="UP000012338"/>
    </source>
</evidence>
<dbReference type="EMBL" id="KB733498">
    <property type="protein sequence ID" value="ENH98847.1"/>
    <property type="molecule type" value="Genomic_DNA"/>
</dbReference>
<dbReference type="AlphaFoldDB" id="N4WRK8"/>
<organism evidence="2 3">
    <name type="scientific">Cochliobolus heterostrophus (strain C4 / ATCC 48331 / race T)</name>
    <name type="common">Southern corn leaf blight fungus</name>
    <name type="synonym">Bipolaris maydis</name>
    <dbReference type="NCBI Taxonomy" id="665024"/>
    <lineage>
        <taxon>Eukaryota</taxon>
        <taxon>Fungi</taxon>
        <taxon>Dikarya</taxon>
        <taxon>Ascomycota</taxon>
        <taxon>Pezizomycotina</taxon>
        <taxon>Dothideomycetes</taxon>
        <taxon>Pleosporomycetidae</taxon>
        <taxon>Pleosporales</taxon>
        <taxon>Pleosporineae</taxon>
        <taxon>Pleosporaceae</taxon>
        <taxon>Bipolaris</taxon>
    </lineage>
</organism>
<evidence type="ECO:0000313" key="2">
    <source>
        <dbReference type="EMBL" id="ENH98847.1"/>
    </source>
</evidence>
<dbReference type="HOGENOM" id="CLU_2196698_0_0_1"/>
<evidence type="ECO:0000256" key="1">
    <source>
        <dbReference type="SAM" id="MobiDB-lite"/>
    </source>
</evidence>
<feature type="region of interest" description="Disordered" evidence="1">
    <location>
        <begin position="1"/>
        <end position="31"/>
    </location>
</feature>
<feature type="compositionally biased region" description="Polar residues" evidence="1">
    <location>
        <begin position="11"/>
        <end position="26"/>
    </location>
</feature>
<protein>
    <submittedName>
        <fullName evidence="2">Uncharacterized protein</fullName>
    </submittedName>
</protein>
<proteinExistence type="predicted"/>
<reference evidence="2 3" key="1">
    <citation type="journal article" date="2012" name="PLoS Pathog.">
        <title>Diverse lifestyles and strategies of plant pathogenesis encoded in the genomes of eighteen Dothideomycetes fungi.</title>
        <authorList>
            <person name="Ohm R.A."/>
            <person name="Feau N."/>
            <person name="Henrissat B."/>
            <person name="Schoch C.L."/>
            <person name="Horwitz B.A."/>
            <person name="Barry K.W."/>
            <person name="Condon B.J."/>
            <person name="Copeland A.C."/>
            <person name="Dhillon B."/>
            <person name="Glaser F."/>
            <person name="Hesse C.N."/>
            <person name="Kosti I."/>
            <person name="LaButti K."/>
            <person name="Lindquist E.A."/>
            <person name="Lucas S."/>
            <person name="Salamov A.A."/>
            <person name="Bradshaw R.E."/>
            <person name="Ciuffetti L."/>
            <person name="Hamelin R.C."/>
            <person name="Kema G.H.J."/>
            <person name="Lawrence C."/>
            <person name="Scott J.A."/>
            <person name="Spatafora J.W."/>
            <person name="Turgeon B.G."/>
            <person name="de Wit P.J.G.M."/>
            <person name="Zhong S."/>
            <person name="Goodwin S.B."/>
            <person name="Grigoriev I.V."/>
        </authorList>
    </citation>
    <scope>NUCLEOTIDE SEQUENCE [LARGE SCALE GENOMIC DNA]</scope>
    <source>
        <strain evidence="3">C4 / ATCC 48331 / race T</strain>
    </source>
</reference>
<sequence>MSPYPIDKAPSSGTSVSRTNPHTYSPPQHHHHAEFGSCSGLSGFSACKWRRIAYGKRELPNHEGLVEIGAGSHALSSMCSKHEAMFLITVADIESGDGLMIFRLFTSQ</sequence>
<keyword evidence="3" id="KW-1185">Reference proteome</keyword>
<gene>
    <name evidence="2" type="ORF">COCC4DRAFT_28919</name>
</gene>
<reference evidence="3" key="2">
    <citation type="journal article" date="2013" name="PLoS Genet.">
        <title>Comparative genome structure, secondary metabolite, and effector coding capacity across Cochliobolus pathogens.</title>
        <authorList>
            <person name="Condon B.J."/>
            <person name="Leng Y."/>
            <person name="Wu D."/>
            <person name="Bushley K.E."/>
            <person name="Ohm R.A."/>
            <person name="Otillar R."/>
            <person name="Martin J."/>
            <person name="Schackwitz W."/>
            <person name="Grimwood J."/>
            <person name="MohdZainudin N."/>
            <person name="Xue C."/>
            <person name="Wang R."/>
            <person name="Manning V.A."/>
            <person name="Dhillon B."/>
            <person name="Tu Z.J."/>
            <person name="Steffenson B.J."/>
            <person name="Salamov A."/>
            <person name="Sun H."/>
            <person name="Lowry S."/>
            <person name="LaButti K."/>
            <person name="Han J."/>
            <person name="Copeland A."/>
            <person name="Lindquist E."/>
            <person name="Barry K."/>
            <person name="Schmutz J."/>
            <person name="Baker S.E."/>
            <person name="Ciuffetti L.M."/>
            <person name="Grigoriev I.V."/>
            <person name="Zhong S."/>
            <person name="Turgeon B.G."/>
        </authorList>
    </citation>
    <scope>NUCLEOTIDE SEQUENCE [LARGE SCALE GENOMIC DNA]</scope>
    <source>
        <strain evidence="3">C4 / ATCC 48331 / race T</strain>
    </source>
</reference>